<dbReference type="GO" id="GO:0098027">
    <property type="term" value="C:virus tail, sheath"/>
    <property type="evidence" value="ECO:0007669"/>
    <property type="project" value="UniProtKB-KW"/>
</dbReference>
<evidence type="ECO:0000256" key="7">
    <source>
        <dbReference type="ARBA" id="ARBA00023296"/>
    </source>
</evidence>
<dbReference type="PANTHER" id="PTHR35861">
    <property type="match status" value="1"/>
</dbReference>
<accession>A0A0A0YVK8</accession>
<dbReference type="PANTHER" id="PTHR35861:SF1">
    <property type="entry name" value="PHAGE TAIL SHEATH PROTEIN"/>
    <property type="match status" value="1"/>
</dbReference>
<evidence type="ECO:0000313" key="9">
    <source>
        <dbReference type="EMBL" id="AIX13121.1"/>
    </source>
</evidence>
<dbReference type="GeneID" id="24623240"/>
<dbReference type="RefSeq" id="YP_009147625.1">
    <property type="nucleotide sequence ID" value="NC_027340.1"/>
</dbReference>
<keyword evidence="2" id="KW-1162">Viral penetration into host cytoplasm</keyword>
<dbReference type="InterPro" id="IPR020287">
    <property type="entry name" value="Tail_sheath_C"/>
</dbReference>
<evidence type="ECO:0000256" key="6">
    <source>
        <dbReference type="ARBA" id="ARBA00023009"/>
    </source>
</evidence>
<dbReference type="OrthoDB" id="879at10239"/>
<dbReference type="EMBL" id="KP037007">
    <property type="protein sequence ID" value="AIX13121.1"/>
    <property type="molecule type" value="Genomic_DNA"/>
</dbReference>
<evidence type="ECO:0000313" key="10">
    <source>
        <dbReference type="Proteomes" id="UP000030322"/>
    </source>
</evidence>
<keyword evidence="6" id="KW-1171">Viral genome ejection through host cell envelope</keyword>
<dbReference type="Proteomes" id="UP000030322">
    <property type="component" value="Segment"/>
</dbReference>
<gene>
    <name evidence="9" type="ORF">NW77_113</name>
</gene>
<proteinExistence type="inferred from homology"/>
<keyword evidence="10" id="KW-1185">Reference proteome</keyword>
<evidence type="ECO:0000256" key="5">
    <source>
        <dbReference type="ARBA" id="ARBA00023003"/>
    </source>
</evidence>
<comment type="similarity">
    <text evidence="1">Belongs to the myoviridae tail sheath protein family.</text>
</comment>
<protein>
    <submittedName>
        <fullName evidence="9">Tail sheath protein</fullName>
    </submittedName>
</protein>
<dbReference type="Gene3D" id="3.40.50.11780">
    <property type="match status" value="2"/>
</dbReference>
<keyword evidence="5" id="KW-0946">Virion</keyword>
<organism evidence="9 10">
    <name type="scientific">Erwinia phage phiEa2809</name>
    <dbReference type="NCBI Taxonomy" id="1564096"/>
    <lineage>
        <taxon>Viruses</taxon>
        <taxon>Duplodnaviria</taxon>
        <taxon>Heunggongvirae</taxon>
        <taxon>Uroviricota</taxon>
        <taxon>Caudoviricetes</taxon>
        <taxon>Pantevenvirales</taxon>
        <taxon>Ackermannviridae</taxon>
        <taxon>Nezavisimistyvirus</taxon>
        <taxon>Nezavisimistyvirus Ea2809</taxon>
    </lineage>
</organism>
<dbReference type="KEGG" id="vg:24623240"/>
<keyword evidence="4" id="KW-1242">Viral contractile tail ejection system</keyword>
<keyword evidence="5" id="KW-1229">Viral tail sheath protein</keyword>
<evidence type="ECO:0000256" key="2">
    <source>
        <dbReference type="ARBA" id="ARBA00022595"/>
    </source>
</evidence>
<dbReference type="Pfam" id="PF17482">
    <property type="entry name" value="Phage_sheath_1C"/>
    <property type="match status" value="1"/>
</dbReference>
<evidence type="ECO:0000256" key="1">
    <source>
        <dbReference type="ARBA" id="ARBA00008005"/>
    </source>
</evidence>
<reference evidence="9 10" key="1">
    <citation type="submission" date="2014-10" db="EMBL/GenBank/DDBJ databases">
        <title>Characterization of a new ViI-like Erwinia amylovora bacteriophage.</title>
        <authorList>
            <person name="Lagonenko A.L."/>
            <person name="Valentovich L.N."/>
        </authorList>
    </citation>
    <scope>NUCLEOTIDE SEQUENCE [LARGE SCALE GENOMIC DNA]</scope>
</reference>
<name>A0A0A0YVK8_9CAUD</name>
<keyword evidence="3" id="KW-1227">Viral tail protein</keyword>
<evidence type="ECO:0000259" key="8">
    <source>
        <dbReference type="Pfam" id="PF17482"/>
    </source>
</evidence>
<dbReference type="InterPro" id="IPR052042">
    <property type="entry name" value="Tail_sheath_structural"/>
</dbReference>
<sequence>MATQTFSVAPSVQFTERDVTLNSTPSVDVIGATVGAFQWGEAEKPIRVTNGADGLVAKFFKPKNDALAAMDFLVTESYLNLSSVAWVCRMVGPTAKNAVTKGQTAIIIKNSDEFEGVNVSASVTWAGRYPGALANDLVIDVCDSATFPTWEFRNAFAYTPQPGEFHVVVVDTVGRITGTNGATSQVERIQLTGTATAAGKITVNGTDVTYAKDDTAAVVAGKISDKLKALTGEAQIWSDVGYKSNTVTLTLAAIGPQTQSAVVNDANGIVGKISTTTVGSSGTIVPGETFQLLQLNPGAKRTDGSNAYFKDVINGSSYWVYVLANTLAAGRVLLTGGVDDDNIDRIEGYEMLKNAEAYSAKPIFGYADEIGVHQHMIDVSGSRRDTVTFVSPPRDAVVNNRGREADAVEQWRSDLLRDSSYFFMDDNWGYYYDKYNDVYRWIPACGATAGVWARNIRVAGIYKSPAFHNRGKYSGFNKMAWSADSGQRTQLYKVSVNSIVTFPTEGIVLYGDKTGLSAPSAFDRINVRGLFIMAEQNITASAKYYLGENNDANTRLLFTNSIAPYIRTLIGLGAISDGKVKCDEDNNPAAVVAANQMVAGVWLKPAYSINWIYLDFAAVRPDIEFSEVESGGGIVSAS</sequence>
<evidence type="ECO:0000256" key="4">
    <source>
        <dbReference type="ARBA" id="ARBA00022766"/>
    </source>
</evidence>
<evidence type="ECO:0000256" key="3">
    <source>
        <dbReference type="ARBA" id="ARBA00022732"/>
    </source>
</evidence>
<dbReference type="GO" id="GO:0099000">
    <property type="term" value="P:symbiont genome ejection through host cell envelope, contractile tail mechanism"/>
    <property type="evidence" value="ECO:0007669"/>
    <property type="project" value="UniProtKB-KW"/>
</dbReference>
<feature type="domain" description="Tail sheath protein C-terminal" evidence="8">
    <location>
        <begin position="518"/>
        <end position="616"/>
    </location>
</feature>
<keyword evidence="7" id="KW-1160">Virus entry into host cell</keyword>